<dbReference type="GO" id="GO:0004497">
    <property type="term" value="F:monooxygenase activity"/>
    <property type="evidence" value="ECO:0007669"/>
    <property type="project" value="UniProtKB-KW"/>
</dbReference>
<evidence type="ECO:0000313" key="7">
    <source>
        <dbReference type="EMBL" id="KAH0536022.1"/>
    </source>
</evidence>
<accession>A0A9P8I424</accession>
<dbReference type="InterPro" id="IPR017972">
    <property type="entry name" value="Cyt_P450_CS"/>
</dbReference>
<dbReference type="EMBL" id="JAGHQL010000245">
    <property type="protein sequence ID" value="KAH0536022.1"/>
    <property type="molecule type" value="Genomic_DNA"/>
</dbReference>
<evidence type="ECO:0008006" key="9">
    <source>
        <dbReference type="Google" id="ProtNLM"/>
    </source>
</evidence>
<dbReference type="InterPro" id="IPR002401">
    <property type="entry name" value="Cyt_P450_E_grp-I"/>
</dbReference>
<dbReference type="OrthoDB" id="1470350at2759"/>
<sequence>MHTADANVIAQITARGTDFPKATHLYRTVDIYGQNILCSEGAAWRYHRKLTSPLFAEKNIQLVWKETLDQSQAMLESWLGPGGNGRTIRRVAGDTMRLSLNVISRAGLGQKMEWQTAAEESRAPGKSIPGGHTMSFTYSLRCLLDNLLYVMILPAWFLRNSPFAIMRKSYEAYDELGKYMKEMVAAKKTTIRSGASESSTSDIIEQLIKGQDEWKNGKSQSPTGFADSEVMGNLFVFVIAGHETSANSIHFSLLLLALHPEIQQEVQKELTEVFQGRPISEWDYDRDLPRLLTGMLCAVLNEQLRLIAPVIAVPKAVHSVPQQLVVDGKEVTVPANTMVRLCIPSVHRNPKFWPHGPPKYPQKPYFPLDNLDNDLEEFKPERWVKGKNRTADAVINIHATETKTADTEDPETPASLYSPIRGSYIPFSEGQRACLGRRFAQVEILAALSVILTQYSVELAVDEWASDEEVERMTKEQKRETWGKAEEKAHWIWQNKMGCIITLQLRGACVPMRFVRRGEERFRDL</sequence>
<evidence type="ECO:0000256" key="4">
    <source>
        <dbReference type="ARBA" id="ARBA00023004"/>
    </source>
</evidence>
<dbReference type="SUPFAM" id="SSF48264">
    <property type="entry name" value="Cytochrome P450"/>
    <property type="match status" value="1"/>
</dbReference>
<dbReference type="AlphaFoldDB" id="A0A9P8I424"/>
<dbReference type="PRINTS" id="PR00385">
    <property type="entry name" value="P450"/>
</dbReference>
<proteinExistence type="inferred from homology"/>
<dbReference type="PANTHER" id="PTHR24305">
    <property type="entry name" value="CYTOCHROME P450"/>
    <property type="match status" value="1"/>
</dbReference>
<keyword evidence="8" id="KW-1185">Reference proteome</keyword>
<dbReference type="InterPro" id="IPR036396">
    <property type="entry name" value="Cyt_P450_sf"/>
</dbReference>
<evidence type="ECO:0000256" key="2">
    <source>
        <dbReference type="ARBA" id="ARBA00010617"/>
    </source>
</evidence>
<evidence type="ECO:0000256" key="6">
    <source>
        <dbReference type="RuleBase" id="RU000461"/>
    </source>
</evidence>
<organism evidence="7 8">
    <name type="scientific">Glutinoglossum americanum</name>
    <dbReference type="NCBI Taxonomy" id="1670608"/>
    <lineage>
        <taxon>Eukaryota</taxon>
        <taxon>Fungi</taxon>
        <taxon>Dikarya</taxon>
        <taxon>Ascomycota</taxon>
        <taxon>Pezizomycotina</taxon>
        <taxon>Geoglossomycetes</taxon>
        <taxon>Geoglossales</taxon>
        <taxon>Geoglossaceae</taxon>
        <taxon>Glutinoglossum</taxon>
    </lineage>
</organism>
<dbReference type="PANTHER" id="PTHR24305:SF166">
    <property type="entry name" value="CYTOCHROME P450 12A4, MITOCHONDRIAL-RELATED"/>
    <property type="match status" value="1"/>
</dbReference>
<dbReference type="InterPro" id="IPR001128">
    <property type="entry name" value="Cyt_P450"/>
</dbReference>
<keyword evidence="4 5" id="KW-0408">Iron</keyword>
<keyword evidence="5 6" id="KW-0349">Heme</keyword>
<name>A0A9P8I424_9PEZI</name>
<dbReference type="Pfam" id="PF00067">
    <property type="entry name" value="p450"/>
    <property type="match status" value="2"/>
</dbReference>
<comment type="caution">
    <text evidence="7">The sequence shown here is derived from an EMBL/GenBank/DDBJ whole genome shotgun (WGS) entry which is preliminary data.</text>
</comment>
<reference evidence="7" key="1">
    <citation type="submission" date="2021-03" db="EMBL/GenBank/DDBJ databases">
        <title>Comparative genomics and phylogenomic investigation of the class Geoglossomycetes provide insights into ecological specialization and systematics.</title>
        <authorList>
            <person name="Melie T."/>
            <person name="Pirro S."/>
            <person name="Miller A.N."/>
            <person name="Quandt A."/>
        </authorList>
    </citation>
    <scope>NUCLEOTIDE SEQUENCE</scope>
    <source>
        <strain evidence="7">GBOQ0MN5Z8</strain>
    </source>
</reference>
<evidence type="ECO:0000313" key="8">
    <source>
        <dbReference type="Proteomes" id="UP000698800"/>
    </source>
</evidence>
<dbReference type="PROSITE" id="PS00086">
    <property type="entry name" value="CYTOCHROME_P450"/>
    <property type="match status" value="1"/>
</dbReference>
<keyword evidence="3 5" id="KW-0479">Metal-binding</keyword>
<dbReference type="GO" id="GO:0005506">
    <property type="term" value="F:iron ion binding"/>
    <property type="evidence" value="ECO:0007669"/>
    <property type="project" value="InterPro"/>
</dbReference>
<dbReference type="GO" id="GO:0016705">
    <property type="term" value="F:oxidoreductase activity, acting on paired donors, with incorporation or reduction of molecular oxygen"/>
    <property type="evidence" value="ECO:0007669"/>
    <property type="project" value="InterPro"/>
</dbReference>
<keyword evidence="6" id="KW-0503">Monooxygenase</keyword>
<feature type="binding site" description="axial binding residue" evidence="5">
    <location>
        <position position="434"/>
    </location>
    <ligand>
        <name>heme</name>
        <dbReference type="ChEBI" id="CHEBI:30413"/>
    </ligand>
    <ligandPart>
        <name>Fe</name>
        <dbReference type="ChEBI" id="CHEBI:18248"/>
    </ligandPart>
</feature>
<dbReference type="InterPro" id="IPR050121">
    <property type="entry name" value="Cytochrome_P450_monoxygenase"/>
</dbReference>
<evidence type="ECO:0000256" key="3">
    <source>
        <dbReference type="ARBA" id="ARBA00022723"/>
    </source>
</evidence>
<dbReference type="Gene3D" id="1.10.630.10">
    <property type="entry name" value="Cytochrome P450"/>
    <property type="match status" value="1"/>
</dbReference>
<gene>
    <name evidence="7" type="ORF">FGG08_007089</name>
</gene>
<evidence type="ECO:0000256" key="1">
    <source>
        <dbReference type="ARBA" id="ARBA00001971"/>
    </source>
</evidence>
<comment type="similarity">
    <text evidence="2 6">Belongs to the cytochrome P450 family.</text>
</comment>
<keyword evidence="6" id="KW-0560">Oxidoreductase</keyword>
<dbReference type="Proteomes" id="UP000698800">
    <property type="component" value="Unassembled WGS sequence"/>
</dbReference>
<protein>
    <recommendedName>
        <fullName evidence="9">Cytochrome P450</fullName>
    </recommendedName>
</protein>
<comment type="cofactor">
    <cofactor evidence="1 5">
        <name>heme</name>
        <dbReference type="ChEBI" id="CHEBI:30413"/>
    </cofactor>
</comment>
<dbReference type="GO" id="GO:0020037">
    <property type="term" value="F:heme binding"/>
    <property type="evidence" value="ECO:0007669"/>
    <property type="project" value="InterPro"/>
</dbReference>
<evidence type="ECO:0000256" key="5">
    <source>
        <dbReference type="PIRSR" id="PIRSR602401-1"/>
    </source>
</evidence>
<dbReference type="PRINTS" id="PR00463">
    <property type="entry name" value="EP450I"/>
</dbReference>